<sequence length="259" mass="29927">MVFALIVALVALTGYIYCHSQENERKKLAWHAKQGGLYYRYAAAGLLFSVLGYLIFFTIYKYAPQFVGTIAHFLLQPFYDALPENHSAIDLMLGTALTSIGVSYVFGKLGSMRAAKHKNKLVYKEIRKTEDSFSHLLLVAIENRLTVLVNLDDNDVYVGYPLEFYTPYIEHSWIQILPVMSGYRDRYTKELNLTEDYQGRRHEYVKNKLHELKEKGSCARLDDFSLTIKMDRIQSITLFHIPAYVERIMGKNSGDRERV</sequence>
<keyword evidence="1" id="KW-0472">Membrane</keyword>
<reference evidence="2 3" key="1">
    <citation type="journal article" date="2013" name="Genome Announc.">
        <title>Genome Sequence of the Polycyclic Aromatic Hydrocarbon-Degrading Bacterium Strain Marinobacter nanhaiticus D15-8WT.</title>
        <authorList>
            <person name="Cui Z."/>
            <person name="Gao W."/>
            <person name="Li Q."/>
            <person name="Xu G."/>
            <person name="Zheng L."/>
        </authorList>
    </citation>
    <scope>NUCLEOTIDE SEQUENCE [LARGE SCALE GENOMIC DNA]</scope>
    <source>
        <strain evidence="2 3">D15-8W</strain>
    </source>
</reference>
<dbReference type="RefSeq" id="WP_004583281.1">
    <property type="nucleotide sequence ID" value="NZ_AP028878.1"/>
</dbReference>
<dbReference type="OrthoDB" id="6058926at2"/>
<evidence type="ECO:0000313" key="3">
    <source>
        <dbReference type="Proteomes" id="UP000013165"/>
    </source>
</evidence>
<dbReference type="PATRIC" id="fig|626887.3.peg.720"/>
<dbReference type="HOGENOM" id="CLU_1072846_0_0_6"/>
<keyword evidence="1" id="KW-1133">Transmembrane helix</keyword>
<protein>
    <submittedName>
        <fullName evidence="2">Uncharacterized protein</fullName>
    </submittedName>
</protein>
<feature type="transmembrane region" description="Helical" evidence="1">
    <location>
        <begin position="91"/>
        <end position="110"/>
    </location>
</feature>
<evidence type="ECO:0000313" key="2">
    <source>
        <dbReference type="EMBL" id="ENO16771.1"/>
    </source>
</evidence>
<accession>N6WZ04</accession>
<comment type="caution">
    <text evidence="2">The sequence shown here is derived from an EMBL/GenBank/DDBJ whole genome shotgun (WGS) entry which is preliminary data.</text>
</comment>
<dbReference type="STRING" id="626887.J057_03665"/>
<evidence type="ECO:0000256" key="1">
    <source>
        <dbReference type="SAM" id="Phobius"/>
    </source>
</evidence>
<name>N6WZ04_9GAMM</name>
<keyword evidence="3" id="KW-1185">Reference proteome</keyword>
<gene>
    <name evidence="2" type="ORF">J057_03665</name>
</gene>
<feature type="transmembrane region" description="Helical" evidence="1">
    <location>
        <begin position="37"/>
        <end position="55"/>
    </location>
</feature>
<keyword evidence="1" id="KW-0812">Transmembrane</keyword>
<dbReference type="AlphaFoldDB" id="N6WZ04"/>
<proteinExistence type="predicted"/>
<dbReference type="Proteomes" id="UP000013165">
    <property type="component" value="Unassembled WGS sequence"/>
</dbReference>
<dbReference type="EMBL" id="APLQ01000010">
    <property type="protein sequence ID" value="ENO16771.1"/>
    <property type="molecule type" value="Genomic_DNA"/>
</dbReference>
<organism evidence="2 3">
    <name type="scientific">Marinobacter nanhaiticus D15-8W</name>
    <dbReference type="NCBI Taxonomy" id="626887"/>
    <lineage>
        <taxon>Bacteria</taxon>
        <taxon>Pseudomonadati</taxon>
        <taxon>Pseudomonadota</taxon>
        <taxon>Gammaproteobacteria</taxon>
        <taxon>Pseudomonadales</taxon>
        <taxon>Marinobacteraceae</taxon>
        <taxon>Marinobacter</taxon>
    </lineage>
</organism>